<dbReference type="EMBL" id="JABJXA010000206">
    <property type="protein sequence ID" value="MBB1261759.1"/>
    <property type="molecule type" value="Genomic_DNA"/>
</dbReference>
<evidence type="ECO:0000313" key="10">
    <source>
        <dbReference type="Proteomes" id="UP000320857"/>
    </source>
</evidence>
<evidence type="ECO:0000256" key="2">
    <source>
        <dbReference type="ARBA" id="ARBA00022617"/>
    </source>
</evidence>
<dbReference type="FunFam" id="1.10.630.10:FF:000018">
    <property type="entry name" value="Cytochrome P450 monooxygenase"/>
    <property type="match status" value="1"/>
</dbReference>
<dbReference type="RefSeq" id="WP_143650597.1">
    <property type="nucleotide sequence ID" value="NZ_JABJXA010000206.1"/>
</dbReference>
<evidence type="ECO:0000256" key="6">
    <source>
        <dbReference type="ARBA" id="ARBA00023033"/>
    </source>
</evidence>
<dbReference type="AlphaFoldDB" id="A0A5P0YYI7"/>
<keyword evidence="10" id="KW-1185">Reference proteome</keyword>
<dbReference type="EMBL" id="VJYK02000316">
    <property type="protein sequence ID" value="MQS04592.1"/>
    <property type="molecule type" value="Genomic_DNA"/>
</dbReference>
<keyword evidence="3 7" id="KW-0479">Metal-binding</keyword>
<reference evidence="11" key="2">
    <citation type="submission" date="2020-05" db="EMBL/GenBank/DDBJ databases">
        <title>Classification of alakaliphilic streptomycetes isolated from an alkaline soil next to Lonar Crater, India and a proposal for the recognition of Streptomyces alkaliterrae sp. nov.</title>
        <authorList>
            <person name="Golinska P."/>
        </authorList>
    </citation>
    <scope>NUCLEOTIDE SEQUENCE [LARGE SCALE GENOMIC DNA]</scope>
    <source>
        <strain evidence="11">OF8</strain>
    </source>
</reference>
<protein>
    <submittedName>
        <fullName evidence="9">Cytochrome P450</fullName>
    </submittedName>
</protein>
<keyword evidence="6 7" id="KW-0503">Monooxygenase</keyword>
<dbReference type="Proteomes" id="UP000517765">
    <property type="component" value="Unassembled WGS sequence"/>
</dbReference>
<dbReference type="Pfam" id="PF00067">
    <property type="entry name" value="p450"/>
    <property type="match status" value="1"/>
</dbReference>
<dbReference type="InterPro" id="IPR036396">
    <property type="entry name" value="Cyt_P450_sf"/>
</dbReference>
<dbReference type="GO" id="GO:0020037">
    <property type="term" value="F:heme binding"/>
    <property type="evidence" value="ECO:0007669"/>
    <property type="project" value="InterPro"/>
</dbReference>
<name>A0A5P0YYI7_9ACTN</name>
<keyword evidence="2 7" id="KW-0349">Heme</keyword>
<dbReference type="PANTHER" id="PTHR46696:SF1">
    <property type="entry name" value="CYTOCHROME P450 YJIB-RELATED"/>
    <property type="match status" value="1"/>
</dbReference>
<dbReference type="Gene3D" id="1.10.630.10">
    <property type="entry name" value="Cytochrome P450"/>
    <property type="match status" value="1"/>
</dbReference>
<evidence type="ECO:0000256" key="4">
    <source>
        <dbReference type="ARBA" id="ARBA00023002"/>
    </source>
</evidence>
<proteinExistence type="inferred from homology"/>
<reference evidence="8" key="3">
    <citation type="journal article" name="Syst. Appl. Microbiol.">
        <title>Streptomyces alkaliterrae sp. nov., isolated from an alkaline soil, and emended descriptions of Streptomyces alkaliphilus, Streptomyces calidiresistens and Streptomyces durbertensis.</title>
        <authorList>
            <person name="Swiecimska M."/>
            <person name="Golinska P."/>
            <person name="Nouioui I."/>
            <person name="Wypij M."/>
            <person name="Rai M."/>
            <person name="Sangal V."/>
            <person name="Goodfellow M."/>
        </authorList>
    </citation>
    <scope>NUCLEOTIDE SEQUENCE</scope>
    <source>
        <strain evidence="8">OF8</strain>
    </source>
</reference>
<evidence type="ECO:0000256" key="3">
    <source>
        <dbReference type="ARBA" id="ARBA00022723"/>
    </source>
</evidence>
<evidence type="ECO:0000313" key="8">
    <source>
        <dbReference type="EMBL" id="MBB1261759.1"/>
    </source>
</evidence>
<evidence type="ECO:0000256" key="5">
    <source>
        <dbReference type="ARBA" id="ARBA00023004"/>
    </source>
</evidence>
<dbReference type="OrthoDB" id="4002321at2"/>
<evidence type="ECO:0000256" key="7">
    <source>
        <dbReference type="RuleBase" id="RU000461"/>
    </source>
</evidence>
<dbReference type="InterPro" id="IPR002397">
    <property type="entry name" value="Cyt_P450_B"/>
</dbReference>
<evidence type="ECO:0000256" key="1">
    <source>
        <dbReference type="ARBA" id="ARBA00010617"/>
    </source>
</evidence>
<dbReference type="GO" id="GO:0004497">
    <property type="term" value="F:monooxygenase activity"/>
    <property type="evidence" value="ECO:0007669"/>
    <property type="project" value="UniProtKB-KW"/>
</dbReference>
<accession>A0A5P0YYI7</accession>
<dbReference type="Proteomes" id="UP000320857">
    <property type="component" value="Unassembled WGS sequence"/>
</dbReference>
<dbReference type="CDD" id="cd11029">
    <property type="entry name" value="CYP107-like"/>
    <property type="match status" value="1"/>
</dbReference>
<dbReference type="PRINTS" id="PR00359">
    <property type="entry name" value="BP450"/>
</dbReference>
<dbReference type="GO" id="GO:0005506">
    <property type="term" value="F:iron ion binding"/>
    <property type="evidence" value="ECO:0007669"/>
    <property type="project" value="InterPro"/>
</dbReference>
<dbReference type="InterPro" id="IPR001128">
    <property type="entry name" value="Cyt_P450"/>
</dbReference>
<evidence type="ECO:0000313" key="11">
    <source>
        <dbReference type="Proteomes" id="UP000517765"/>
    </source>
</evidence>
<dbReference type="GO" id="GO:0016705">
    <property type="term" value="F:oxidoreductase activity, acting on paired donors, with incorporation or reduction of molecular oxygen"/>
    <property type="evidence" value="ECO:0007669"/>
    <property type="project" value="InterPro"/>
</dbReference>
<comment type="similarity">
    <text evidence="1 7">Belongs to the cytochrome P450 family.</text>
</comment>
<dbReference type="SUPFAM" id="SSF48264">
    <property type="entry name" value="Cytochrome P450"/>
    <property type="match status" value="1"/>
</dbReference>
<dbReference type="InterPro" id="IPR017972">
    <property type="entry name" value="Cyt_P450_CS"/>
</dbReference>
<organism evidence="9 10">
    <name type="scientific">Streptomyces alkaliterrae</name>
    <dbReference type="NCBI Taxonomy" id="2213162"/>
    <lineage>
        <taxon>Bacteria</taxon>
        <taxon>Bacillati</taxon>
        <taxon>Actinomycetota</taxon>
        <taxon>Actinomycetes</taxon>
        <taxon>Kitasatosporales</taxon>
        <taxon>Streptomycetaceae</taxon>
        <taxon>Streptomyces</taxon>
    </lineage>
</organism>
<evidence type="ECO:0000313" key="9">
    <source>
        <dbReference type="EMBL" id="MQS04592.1"/>
    </source>
</evidence>
<reference evidence="9 10" key="1">
    <citation type="submission" date="2019-10" db="EMBL/GenBank/DDBJ databases">
        <title>Streptomyces sp. nov., a novel actinobacterium isolated from alkaline environment.</title>
        <authorList>
            <person name="Golinska P."/>
        </authorList>
    </citation>
    <scope>NUCLEOTIDE SEQUENCE [LARGE SCALE GENOMIC DNA]</scope>
    <source>
        <strain evidence="9 10">OF1</strain>
    </source>
</reference>
<comment type="caution">
    <text evidence="9">The sequence shown here is derived from an EMBL/GenBank/DDBJ whole genome shotgun (WGS) entry which is preliminary data.</text>
</comment>
<dbReference type="PANTHER" id="PTHR46696">
    <property type="entry name" value="P450, PUTATIVE (EUROFUNG)-RELATED"/>
    <property type="match status" value="1"/>
</dbReference>
<dbReference type="PROSITE" id="PS00086">
    <property type="entry name" value="CYTOCHROME_P450"/>
    <property type="match status" value="1"/>
</dbReference>
<keyword evidence="4 7" id="KW-0560">Oxidoreductase</keyword>
<keyword evidence="5 7" id="KW-0408">Iron</keyword>
<sequence length="416" mass="45387">MRLSQHRLFPLDPHADPVAEAERLRALGPLVPVELPGGVAAWAATDLETCRLVLGSRDLSKDPRHWPELTNGRIHDDWELIALVRGAAMLHQDGADHRRLRTLVAKAFSRSPMAAMAPRVERIAEELVDDLGQAGTDEIVDLRETYARPLPIRVICELLGVPDSVVAELRDPFERLVSPPRDGSAAQSAHSAMEEVFDQVAALVEAKRTAPGQDLTSELIAARDDGDGLDDRELVETIYLLLIAGHETTVNSIVNTLHALLTRPAQLAAVLASEDPHVWENVVEEGLRHSSPIRHALLRYAVADTIIADVEVGRGEPVLAGIFASGRDPQTHCHPNEFLHSRTPRPEHVAFGYGPHHCVGSQLGRLETATALRTLLRRFPDVTPVGAPERLSSIPLQGLAALTVRLRGGRAEPRVA</sequence>
<gene>
    <name evidence="9" type="ORF">FNX44_022500</name>
    <name evidence="8" type="ORF">H3147_23515</name>
</gene>